<sequence length="352" mass="36522">MSHESTLTALPTSMRASVLIAPRTVEVRQVPVPSLTSDQVLVKITAIGVCGSDTHFFTEGHIGDLVVDGPLILGHESAGRIVAVGSDISDERIGERVSIEPQTPCRVCTYCKIGQYNLCPDVAFYGAPGTDGAFSEYAVIPSDFAHAVPDSLSDEAAALIEPLSVAIFACRKAGIVAGSKVLVAGAGPIGVVITQVARAFGATVVLVADPVAQRRETVVRFGATRAIDPLTEDVAALSPAVDIFIDASGAGRAIQSGIRAVRSGGRVVLVGMGQVDLELPVALIQMREIELTGIYRYANTWPLAIELASTGVVDLDSLVTGRFGLDDVAEALLKAGTDPAALKSVVLPGLTA</sequence>
<dbReference type="InterPro" id="IPR002328">
    <property type="entry name" value="ADH_Zn_CS"/>
</dbReference>
<dbReference type="SMART" id="SM00829">
    <property type="entry name" value="PKS_ER"/>
    <property type="match status" value="1"/>
</dbReference>
<gene>
    <name evidence="8" type="ORF">E3O06_11450</name>
</gene>
<dbReference type="OrthoDB" id="9797931at2"/>
<accession>A0A4R8UWJ9</accession>
<reference evidence="8 9" key="1">
    <citation type="submission" date="2019-03" db="EMBL/GenBank/DDBJ databases">
        <title>Genomics of glacier-inhabiting Cryobacterium strains.</title>
        <authorList>
            <person name="Liu Q."/>
            <person name="Xin Y.-H."/>
        </authorList>
    </citation>
    <scope>NUCLEOTIDE SEQUENCE [LARGE SCALE GENOMIC DNA]</scope>
    <source>
        <strain evidence="8 9">HLT2-23</strain>
    </source>
</reference>
<evidence type="ECO:0000256" key="1">
    <source>
        <dbReference type="ARBA" id="ARBA00001947"/>
    </source>
</evidence>
<comment type="caution">
    <text evidence="8">The sequence shown here is derived from an EMBL/GenBank/DDBJ whole genome shotgun (WGS) entry which is preliminary data.</text>
</comment>
<dbReference type="Pfam" id="PF08240">
    <property type="entry name" value="ADH_N"/>
    <property type="match status" value="1"/>
</dbReference>
<dbReference type="SUPFAM" id="SSF50129">
    <property type="entry name" value="GroES-like"/>
    <property type="match status" value="1"/>
</dbReference>
<evidence type="ECO:0000256" key="2">
    <source>
        <dbReference type="ARBA" id="ARBA00008072"/>
    </source>
</evidence>
<dbReference type="InterPro" id="IPR013149">
    <property type="entry name" value="ADH-like_C"/>
</dbReference>
<feature type="domain" description="Enoyl reductase (ER)" evidence="7">
    <location>
        <begin position="20"/>
        <end position="346"/>
    </location>
</feature>
<dbReference type="GO" id="GO:0008270">
    <property type="term" value="F:zinc ion binding"/>
    <property type="evidence" value="ECO:0007669"/>
    <property type="project" value="InterPro"/>
</dbReference>
<evidence type="ECO:0000256" key="6">
    <source>
        <dbReference type="RuleBase" id="RU361277"/>
    </source>
</evidence>
<dbReference type="EMBL" id="SOEY01000023">
    <property type="protein sequence ID" value="TFB71870.1"/>
    <property type="molecule type" value="Genomic_DNA"/>
</dbReference>
<evidence type="ECO:0000256" key="5">
    <source>
        <dbReference type="ARBA" id="ARBA00023002"/>
    </source>
</evidence>
<dbReference type="InterPro" id="IPR020843">
    <property type="entry name" value="ER"/>
</dbReference>
<comment type="cofactor">
    <cofactor evidence="1 6">
        <name>Zn(2+)</name>
        <dbReference type="ChEBI" id="CHEBI:29105"/>
    </cofactor>
</comment>
<evidence type="ECO:0000313" key="8">
    <source>
        <dbReference type="EMBL" id="TFB71870.1"/>
    </source>
</evidence>
<dbReference type="CDD" id="cd05285">
    <property type="entry name" value="sorbitol_DH"/>
    <property type="match status" value="1"/>
</dbReference>
<proteinExistence type="inferred from homology"/>
<evidence type="ECO:0000259" key="7">
    <source>
        <dbReference type="SMART" id="SM00829"/>
    </source>
</evidence>
<keyword evidence="3 6" id="KW-0479">Metal-binding</keyword>
<protein>
    <submittedName>
        <fullName evidence="8">NAD(P)-dependent alcohol dehydrogenase</fullName>
    </submittedName>
</protein>
<name>A0A4R8UWJ9_9MICO</name>
<keyword evidence="9" id="KW-1185">Reference proteome</keyword>
<dbReference type="InterPro" id="IPR011032">
    <property type="entry name" value="GroES-like_sf"/>
</dbReference>
<dbReference type="InterPro" id="IPR045306">
    <property type="entry name" value="SDH-like"/>
</dbReference>
<dbReference type="InterPro" id="IPR036291">
    <property type="entry name" value="NAD(P)-bd_dom_sf"/>
</dbReference>
<comment type="similarity">
    <text evidence="2 6">Belongs to the zinc-containing alcohol dehydrogenase family.</text>
</comment>
<dbReference type="PROSITE" id="PS00059">
    <property type="entry name" value="ADH_ZINC"/>
    <property type="match status" value="1"/>
</dbReference>
<dbReference type="PANTHER" id="PTHR43161:SF9">
    <property type="entry name" value="SORBITOL DEHYDROGENASE"/>
    <property type="match status" value="1"/>
</dbReference>
<organism evidence="8 9">
    <name type="scientific">Cryobacterium glaciale</name>
    <dbReference type="NCBI Taxonomy" id="1259145"/>
    <lineage>
        <taxon>Bacteria</taxon>
        <taxon>Bacillati</taxon>
        <taxon>Actinomycetota</taxon>
        <taxon>Actinomycetes</taxon>
        <taxon>Micrococcales</taxon>
        <taxon>Microbacteriaceae</taxon>
        <taxon>Cryobacterium</taxon>
    </lineage>
</organism>
<keyword evidence="4 6" id="KW-0862">Zinc</keyword>
<dbReference type="RefSeq" id="WP_134503521.1">
    <property type="nucleotide sequence ID" value="NZ_SOEY01000023.1"/>
</dbReference>
<dbReference type="Gene3D" id="3.90.180.10">
    <property type="entry name" value="Medium-chain alcohol dehydrogenases, catalytic domain"/>
    <property type="match status" value="1"/>
</dbReference>
<evidence type="ECO:0000313" key="9">
    <source>
        <dbReference type="Proteomes" id="UP000298173"/>
    </source>
</evidence>
<evidence type="ECO:0000256" key="4">
    <source>
        <dbReference type="ARBA" id="ARBA00022833"/>
    </source>
</evidence>
<dbReference type="Proteomes" id="UP000298173">
    <property type="component" value="Unassembled WGS sequence"/>
</dbReference>
<dbReference type="Pfam" id="PF00107">
    <property type="entry name" value="ADH_zinc_N"/>
    <property type="match status" value="1"/>
</dbReference>
<dbReference type="InterPro" id="IPR013154">
    <property type="entry name" value="ADH-like_N"/>
</dbReference>
<dbReference type="AlphaFoldDB" id="A0A4R8UWJ9"/>
<keyword evidence="5" id="KW-0560">Oxidoreductase</keyword>
<dbReference type="Gene3D" id="3.40.50.720">
    <property type="entry name" value="NAD(P)-binding Rossmann-like Domain"/>
    <property type="match status" value="1"/>
</dbReference>
<dbReference type="GO" id="GO:0016616">
    <property type="term" value="F:oxidoreductase activity, acting on the CH-OH group of donors, NAD or NADP as acceptor"/>
    <property type="evidence" value="ECO:0007669"/>
    <property type="project" value="InterPro"/>
</dbReference>
<evidence type="ECO:0000256" key="3">
    <source>
        <dbReference type="ARBA" id="ARBA00022723"/>
    </source>
</evidence>
<dbReference type="PANTHER" id="PTHR43161">
    <property type="entry name" value="SORBITOL DEHYDROGENASE"/>
    <property type="match status" value="1"/>
</dbReference>
<dbReference type="SUPFAM" id="SSF51735">
    <property type="entry name" value="NAD(P)-binding Rossmann-fold domains"/>
    <property type="match status" value="1"/>
</dbReference>